<evidence type="ECO:0000256" key="4">
    <source>
        <dbReference type="ARBA" id="ARBA00048267"/>
    </source>
</evidence>
<evidence type="ECO:0000313" key="10">
    <source>
        <dbReference type="EMBL" id="NGM20718.1"/>
    </source>
</evidence>
<proteinExistence type="inferred from homology"/>
<dbReference type="CDD" id="cd16432">
    <property type="entry name" value="CheB_Rec"/>
    <property type="match status" value="1"/>
</dbReference>
<dbReference type="EMBL" id="JAAIKB010000004">
    <property type="protein sequence ID" value="NGM20718.1"/>
    <property type="molecule type" value="Genomic_DNA"/>
</dbReference>
<feature type="domain" description="Response regulatory" evidence="8">
    <location>
        <begin position="10"/>
        <end position="127"/>
    </location>
</feature>
<comment type="function">
    <text evidence="5">Involved in chemotaxis. Part of a chemotaxis signal transduction system that modulates chemotaxis in response to various stimuli. Catalyzes the demethylation of specific methylglutamate residues introduced into the chemoreceptors (methyl-accepting chemotaxis proteins or MCP) by CheR. Also mediates the irreversible deamidation of specific glutamine residues to glutamic acid.</text>
</comment>
<keyword evidence="2 5" id="KW-0145">Chemotaxis</keyword>
<dbReference type="InterPro" id="IPR001789">
    <property type="entry name" value="Sig_transdc_resp-reg_receiver"/>
</dbReference>
<feature type="active site" evidence="5 6">
    <location>
        <position position="305"/>
    </location>
</feature>
<organism evidence="10 11">
    <name type="scientific">Falsiroseomonas algicola</name>
    <dbReference type="NCBI Taxonomy" id="2716930"/>
    <lineage>
        <taxon>Bacteria</taxon>
        <taxon>Pseudomonadati</taxon>
        <taxon>Pseudomonadota</taxon>
        <taxon>Alphaproteobacteria</taxon>
        <taxon>Acetobacterales</taxon>
        <taxon>Roseomonadaceae</taxon>
        <taxon>Falsiroseomonas</taxon>
    </lineage>
</organism>
<sequence>MAGSSARPIRVLIVDDSAAVRQALTRILADAPDIEVMGTAQDPFFAAQRIQQEVPDVIILDIEMPRMDGITFLRRIMAQRPLPVIICSSLAEDGSETLLQAMDAGAVEVIAKPRMDTAQFLLESGVRVCDAVRAAARARPGRRMAGAPSRTVERKLTADVMLPPPVSRAMARTTERVVCIGASTGGTESLAMVLQALPADSPGIVIVQHMPERFTAAFARRLDGLCKIDVKEAEDGDAVLPGRALIAPGNRHMLLQRGGARYHVSIKDGPLVSRHRPSVDVLFRSAAQYAGPNAVGVIMTGMGDDGARGLLEMRKAGAHTVAQDEESCVVFGMPKEAIALGAAERVIGLDRIPVLLSEVRRWN</sequence>
<dbReference type="GO" id="GO:0000156">
    <property type="term" value="F:phosphorelay response regulator activity"/>
    <property type="evidence" value="ECO:0007669"/>
    <property type="project" value="InterPro"/>
</dbReference>
<dbReference type="PANTHER" id="PTHR42872">
    <property type="entry name" value="PROTEIN-GLUTAMATE METHYLESTERASE/PROTEIN-GLUTAMINE GLUTAMINASE"/>
    <property type="match status" value="1"/>
</dbReference>
<dbReference type="InterPro" id="IPR008248">
    <property type="entry name" value="CheB-like"/>
</dbReference>
<comment type="catalytic activity">
    <reaction evidence="5">
        <text>L-glutaminyl-[protein] + H2O = L-glutamyl-[protein] + NH4(+)</text>
        <dbReference type="Rhea" id="RHEA:16441"/>
        <dbReference type="Rhea" id="RHEA-COMP:10207"/>
        <dbReference type="Rhea" id="RHEA-COMP:10208"/>
        <dbReference type="ChEBI" id="CHEBI:15377"/>
        <dbReference type="ChEBI" id="CHEBI:28938"/>
        <dbReference type="ChEBI" id="CHEBI:29973"/>
        <dbReference type="ChEBI" id="CHEBI:30011"/>
        <dbReference type="EC" id="3.5.1.44"/>
    </reaction>
</comment>
<keyword evidence="1 5" id="KW-0963">Cytoplasm</keyword>
<feature type="active site" evidence="5 6">
    <location>
        <position position="209"/>
    </location>
</feature>
<evidence type="ECO:0000256" key="3">
    <source>
        <dbReference type="ARBA" id="ARBA00022801"/>
    </source>
</evidence>
<feature type="modified residue" description="4-aspartylphosphate" evidence="5 7">
    <location>
        <position position="61"/>
    </location>
</feature>
<feature type="active site" evidence="5 6">
    <location>
        <position position="183"/>
    </location>
</feature>
<keyword evidence="11" id="KW-1185">Reference proteome</keyword>
<comment type="domain">
    <text evidence="5">Contains a C-terminal catalytic domain, and an N-terminal region which modulates catalytic activity.</text>
</comment>
<accession>A0A6M1LK57</accession>
<comment type="catalytic activity">
    <reaction evidence="4 5">
        <text>[protein]-L-glutamate 5-O-methyl ester + H2O = L-glutamyl-[protein] + methanol + H(+)</text>
        <dbReference type="Rhea" id="RHEA:23236"/>
        <dbReference type="Rhea" id="RHEA-COMP:10208"/>
        <dbReference type="Rhea" id="RHEA-COMP:10311"/>
        <dbReference type="ChEBI" id="CHEBI:15377"/>
        <dbReference type="ChEBI" id="CHEBI:15378"/>
        <dbReference type="ChEBI" id="CHEBI:17790"/>
        <dbReference type="ChEBI" id="CHEBI:29973"/>
        <dbReference type="ChEBI" id="CHEBI:82795"/>
        <dbReference type="EC" id="3.1.1.61"/>
    </reaction>
</comment>
<comment type="PTM">
    <text evidence="5">Phosphorylated by CheA. Phosphorylation of the N-terminal regulatory domain activates the methylesterase activity.</text>
</comment>
<gene>
    <name evidence="5" type="primary">cheB</name>
    <name evidence="10" type="ORF">G3576_11905</name>
</gene>
<dbReference type="PROSITE" id="PS50110">
    <property type="entry name" value="RESPONSE_REGULATORY"/>
    <property type="match status" value="1"/>
</dbReference>
<dbReference type="InterPro" id="IPR035909">
    <property type="entry name" value="CheB_C"/>
</dbReference>
<evidence type="ECO:0000256" key="6">
    <source>
        <dbReference type="PROSITE-ProRule" id="PRU00050"/>
    </source>
</evidence>
<dbReference type="PIRSF" id="PIRSF000876">
    <property type="entry name" value="RR_chemtxs_CheB"/>
    <property type="match status" value="1"/>
</dbReference>
<dbReference type="SMART" id="SM00448">
    <property type="entry name" value="REC"/>
    <property type="match status" value="1"/>
</dbReference>
<evidence type="ECO:0000256" key="7">
    <source>
        <dbReference type="PROSITE-ProRule" id="PRU00169"/>
    </source>
</evidence>
<evidence type="ECO:0000259" key="8">
    <source>
        <dbReference type="PROSITE" id="PS50110"/>
    </source>
</evidence>
<dbReference type="PROSITE" id="PS50122">
    <property type="entry name" value="CHEB"/>
    <property type="match status" value="1"/>
</dbReference>
<dbReference type="HAMAP" id="MF_00099">
    <property type="entry name" value="CheB_chemtxs"/>
    <property type="match status" value="1"/>
</dbReference>
<evidence type="ECO:0000256" key="5">
    <source>
        <dbReference type="HAMAP-Rule" id="MF_00099"/>
    </source>
</evidence>
<dbReference type="Proteomes" id="UP000475385">
    <property type="component" value="Unassembled WGS sequence"/>
</dbReference>
<dbReference type="AlphaFoldDB" id="A0A6M1LK57"/>
<protein>
    <recommendedName>
        <fullName evidence="5">Protein-glutamate methylesterase/protein-glutamine glutaminase</fullName>
        <ecNumber evidence="5">3.1.1.61</ecNumber>
        <ecNumber evidence="5">3.5.1.44</ecNumber>
    </recommendedName>
</protein>
<reference evidence="10 11" key="1">
    <citation type="submission" date="2020-02" db="EMBL/GenBank/DDBJ databases">
        <authorList>
            <person name="Kim H.M."/>
            <person name="Jeon C.O."/>
        </authorList>
    </citation>
    <scope>NUCLEOTIDE SEQUENCE [LARGE SCALE GENOMIC DNA]</scope>
    <source>
        <strain evidence="10 11">PeD5</strain>
    </source>
</reference>
<dbReference type="SUPFAM" id="SSF52738">
    <property type="entry name" value="Methylesterase CheB, C-terminal domain"/>
    <property type="match status" value="1"/>
</dbReference>
<dbReference type="SUPFAM" id="SSF52172">
    <property type="entry name" value="CheY-like"/>
    <property type="match status" value="1"/>
</dbReference>
<name>A0A6M1LK57_9PROT</name>
<dbReference type="GO" id="GO:0006935">
    <property type="term" value="P:chemotaxis"/>
    <property type="evidence" value="ECO:0007669"/>
    <property type="project" value="UniProtKB-UniRule"/>
</dbReference>
<dbReference type="InterPro" id="IPR011006">
    <property type="entry name" value="CheY-like_superfamily"/>
</dbReference>
<comment type="caution">
    <text evidence="10">The sequence shown here is derived from an EMBL/GenBank/DDBJ whole genome shotgun (WGS) entry which is preliminary data.</text>
</comment>
<dbReference type="CDD" id="cd17541">
    <property type="entry name" value="REC_CheB-like"/>
    <property type="match status" value="1"/>
</dbReference>
<dbReference type="EC" id="3.5.1.44" evidence="5"/>
<dbReference type="EC" id="3.1.1.61" evidence="5"/>
<dbReference type="GO" id="GO:0008984">
    <property type="term" value="F:protein-glutamate methylesterase activity"/>
    <property type="evidence" value="ECO:0007669"/>
    <property type="project" value="UniProtKB-UniRule"/>
</dbReference>
<dbReference type="Pfam" id="PF00072">
    <property type="entry name" value="Response_reg"/>
    <property type="match status" value="1"/>
</dbReference>
<dbReference type="PANTHER" id="PTHR42872:SF6">
    <property type="entry name" value="PROTEIN-GLUTAMATE METHYLESTERASE_PROTEIN-GLUTAMINE GLUTAMINASE"/>
    <property type="match status" value="1"/>
</dbReference>
<dbReference type="Pfam" id="PF01339">
    <property type="entry name" value="CheB_methylest"/>
    <property type="match status" value="1"/>
</dbReference>
<evidence type="ECO:0000256" key="2">
    <source>
        <dbReference type="ARBA" id="ARBA00022500"/>
    </source>
</evidence>
<evidence type="ECO:0000256" key="1">
    <source>
        <dbReference type="ARBA" id="ARBA00022490"/>
    </source>
</evidence>
<dbReference type="InterPro" id="IPR000673">
    <property type="entry name" value="Sig_transdc_resp-reg_Me-estase"/>
</dbReference>
<evidence type="ECO:0000259" key="9">
    <source>
        <dbReference type="PROSITE" id="PS50122"/>
    </source>
</evidence>
<dbReference type="Gene3D" id="3.40.50.2300">
    <property type="match status" value="1"/>
</dbReference>
<dbReference type="Gene3D" id="3.40.50.180">
    <property type="entry name" value="Methylesterase CheB, C-terminal domain"/>
    <property type="match status" value="1"/>
</dbReference>
<dbReference type="GO" id="GO:0005737">
    <property type="term" value="C:cytoplasm"/>
    <property type="evidence" value="ECO:0007669"/>
    <property type="project" value="UniProtKB-SubCell"/>
</dbReference>
<keyword evidence="5 7" id="KW-0597">Phosphoprotein</keyword>
<feature type="domain" description="CheB-type methylesterase" evidence="9">
    <location>
        <begin position="171"/>
        <end position="352"/>
    </location>
</feature>
<dbReference type="NCBIfam" id="NF001965">
    <property type="entry name" value="PRK00742.1"/>
    <property type="match status" value="1"/>
</dbReference>
<dbReference type="NCBIfam" id="NF009206">
    <property type="entry name" value="PRK12555.1"/>
    <property type="match status" value="1"/>
</dbReference>
<dbReference type="RefSeq" id="WP_164694624.1">
    <property type="nucleotide sequence ID" value="NZ_JAAIKB010000004.1"/>
</dbReference>
<comment type="subcellular location">
    <subcellularLocation>
        <location evidence="5">Cytoplasm</location>
    </subcellularLocation>
</comment>
<dbReference type="GO" id="GO:0050568">
    <property type="term" value="F:protein-glutamine glutaminase activity"/>
    <property type="evidence" value="ECO:0007669"/>
    <property type="project" value="UniProtKB-UniRule"/>
</dbReference>
<comment type="similarity">
    <text evidence="5">Belongs to the CheB family.</text>
</comment>
<reference evidence="10 11" key="2">
    <citation type="submission" date="2020-03" db="EMBL/GenBank/DDBJ databases">
        <title>Roseomonas stagni sp. nov., isolated from pond water in Japan.</title>
        <authorList>
            <person name="Furuhata K."/>
            <person name="Miyamoto H."/>
            <person name="Goto K."/>
        </authorList>
    </citation>
    <scope>NUCLEOTIDE SEQUENCE [LARGE SCALE GENOMIC DNA]</scope>
    <source>
        <strain evidence="10 11">PeD5</strain>
    </source>
</reference>
<evidence type="ECO:0000313" key="11">
    <source>
        <dbReference type="Proteomes" id="UP000475385"/>
    </source>
</evidence>
<keyword evidence="3 5" id="KW-0378">Hydrolase</keyword>